<dbReference type="Proteomes" id="UP000306719">
    <property type="component" value="Unassembled WGS sequence"/>
</dbReference>
<comment type="caution">
    <text evidence="1">The sequence shown here is derived from an EMBL/GenBank/DDBJ whole genome shotgun (WGS) entry which is preliminary data.</text>
</comment>
<reference evidence="1 2" key="1">
    <citation type="submission" date="2018-01" db="EMBL/GenBank/DDBJ databases">
        <authorList>
            <person name="Paulsen S."/>
            <person name="Gram L.K."/>
        </authorList>
    </citation>
    <scope>NUCLEOTIDE SEQUENCE [LARGE SCALE GENOMIC DNA]</scope>
    <source>
        <strain evidence="1 2">S2599</strain>
    </source>
</reference>
<name>A0A5S3X0S4_9GAMM</name>
<accession>A0A5S3X0S4</accession>
<gene>
    <name evidence="1" type="ORF">CWB98_10900</name>
</gene>
<protein>
    <submittedName>
        <fullName evidence="1">Uncharacterized protein</fullName>
    </submittedName>
</protein>
<reference evidence="2" key="2">
    <citation type="submission" date="2019-06" db="EMBL/GenBank/DDBJ databases">
        <title>Co-occurence of chitin degradation, pigmentation and bioactivity in marine Pseudoalteromonas.</title>
        <authorList>
            <person name="Sonnenschein E.C."/>
            <person name="Bech P.K."/>
        </authorList>
    </citation>
    <scope>NUCLEOTIDE SEQUENCE [LARGE SCALE GENOMIC DNA]</scope>
    <source>
        <strain evidence="2">S2599</strain>
    </source>
</reference>
<dbReference type="EMBL" id="PNCJ01000015">
    <property type="protein sequence ID" value="TMP37233.1"/>
    <property type="molecule type" value="Genomic_DNA"/>
</dbReference>
<evidence type="ECO:0000313" key="2">
    <source>
        <dbReference type="Proteomes" id="UP000306719"/>
    </source>
</evidence>
<evidence type="ECO:0000313" key="1">
    <source>
        <dbReference type="EMBL" id="TMP37233.1"/>
    </source>
</evidence>
<organism evidence="1 2">
    <name type="scientific">Pseudoalteromonas rubra</name>
    <dbReference type="NCBI Taxonomy" id="43658"/>
    <lineage>
        <taxon>Bacteria</taxon>
        <taxon>Pseudomonadati</taxon>
        <taxon>Pseudomonadota</taxon>
        <taxon>Gammaproteobacteria</taxon>
        <taxon>Alteromonadales</taxon>
        <taxon>Pseudoalteromonadaceae</taxon>
        <taxon>Pseudoalteromonas</taxon>
    </lineage>
</organism>
<dbReference type="RefSeq" id="WP_138544882.1">
    <property type="nucleotide sequence ID" value="NZ_PNCJ01000015.1"/>
</dbReference>
<dbReference type="AlphaFoldDB" id="A0A5S3X0S4"/>
<sequence>MEINEQLYSLSIEFDELRNVGEQEHESGFKNGFKKAFNLAKSKFLIDESESVELASKGSLGLKSITKEEVVKNQFTYHMNIDELYKNINCVSLALYKSEIFEVRLRIFGKGRAISVIICADPVYFYFEQQ</sequence>
<proteinExistence type="predicted"/>